<evidence type="ECO:0000256" key="1">
    <source>
        <dbReference type="SAM" id="SignalP"/>
    </source>
</evidence>
<dbReference type="Pfam" id="PF14903">
    <property type="entry name" value="WG_beta_rep"/>
    <property type="match status" value="3"/>
</dbReference>
<reference evidence="3" key="1">
    <citation type="journal article" date="2019" name="Int. J. Syst. Evol. Microbiol.">
        <title>The Global Catalogue of Microorganisms (GCM) 10K type strain sequencing project: providing services to taxonomists for standard genome sequencing and annotation.</title>
        <authorList>
            <consortium name="The Broad Institute Genomics Platform"/>
            <consortium name="The Broad Institute Genome Sequencing Center for Infectious Disease"/>
            <person name="Wu L."/>
            <person name="Ma J."/>
        </authorList>
    </citation>
    <scope>NUCLEOTIDE SEQUENCE [LARGE SCALE GENOMIC DNA]</scope>
    <source>
        <strain evidence="3">KCTC 62164</strain>
    </source>
</reference>
<organism evidence="2 3">
    <name type="scientific">Kordiimonas pumila</name>
    <dbReference type="NCBI Taxonomy" id="2161677"/>
    <lineage>
        <taxon>Bacteria</taxon>
        <taxon>Pseudomonadati</taxon>
        <taxon>Pseudomonadota</taxon>
        <taxon>Alphaproteobacteria</taxon>
        <taxon>Kordiimonadales</taxon>
        <taxon>Kordiimonadaceae</taxon>
        <taxon>Kordiimonas</taxon>
    </lineage>
</organism>
<dbReference type="PROSITE" id="PS51257">
    <property type="entry name" value="PROKAR_LIPOPROTEIN"/>
    <property type="match status" value="1"/>
</dbReference>
<accession>A0ABV7D3B9</accession>
<name>A0ABV7D3B9_9PROT</name>
<sequence>MRYVFYCLLMGHLLSFTAFGCDSSMCRAKETLELYQEAGLWGYKTQDGTIRIKPQYHLAHGFTNYGYAFADGYLIDENGDKRFKGYLYDNGPDYLVEGLMRYMDEGKVGFLDACLHVVVPAEYDFAAPFQQSRAYVCNGCTAVAEGDHFAVQGGLWGQIDRQGQLVVPLQYSRDEVYDLGQP</sequence>
<proteinExistence type="predicted"/>
<keyword evidence="1" id="KW-0732">Signal</keyword>
<evidence type="ECO:0000313" key="2">
    <source>
        <dbReference type="EMBL" id="MFC3051668.1"/>
    </source>
</evidence>
<feature type="signal peptide" evidence="1">
    <location>
        <begin position="1"/>
        <end position="20"/>
    </location>
</feature>
<dbReference type="InterPro" id="IPR032774">
    <property type="entry name" value="WG_beta_rep"/>
</dbReference>
<comment type="caution">
    <text evidence="2">The sequence shown here is derived from an EMBL/GenBank/DDBJ whole genome shotgun (WGS) entry which is preliminary data.</text>
</comment>
<dbReference type="Proteomes" id="UP001595444">
    <property type="component" value="Unassembled WGS sequence"/>
</dbReference>
<dbReference type="RefSeq" id="WP_194215140.1">
    <property type="nucleotide sequence ID" value="NZ_CP061205.1"/>
</dbReference>
<evidence type="ECO:0000313" key="3">
    <source>
        <dbReference type="Proteomes" id="UP001595444"/>
    </source>
</evidence>
<dbReference type="EMBL" id="JBHRSL010000004">
    <property type="protein sequence ID" value="MFC3051668.1"/>
    <property type="molecule type" value="Genomic_DNA"/>
</dbReference>
<feature type="chain" id="PRO_5045573036" evidence="1">
    <location>
        <begin position="21"/>
        <end position="182"/>
    </location>
</feature>
<protein>
    <submittedName>
        <fullName evidence="2">WG repeat-containing protein</fullName>
    </submittedName>
</protein>
<gene>
    <name evidence="2" type="ORF">ACFOKA_07120</name>
</gene>
<keyword evidence="3" id="KW-1185">Reference proteome</keyword>